<evidence type="ECO:0000313" key="2">
    <source>
        <dbReference type="EMBL" id="KAL3528193.1"/>
    </source>
</evidence>
<dbReference type="Proteomes" id="UP001630127">
    <property type="component" value="Unassembled WGS sequence"/>
</dbReference>
<feature type="non-terminal residue" evidence="2">
    <location>
        <position position="1"/>
    </location>
</feature>
<name>A0ABD3A9G5_9GENT</name>
<keyword evidence="3" id="KW-1185">Reference proteome</keyword>
<feature type="compositionally biased region" description="Polar residues" evidence="1">
    <location>
        <begin position="15"/>
        <end position="29"/>
    </location>
</feature>
<reference evidence="2 3" key="1">
    <citation type="submission" date="2024-11" db="EMBL/GenBank/DDBJ databases">
        <title>A near-complete genome assembly of Cinchona calisaya.</title>
        <authorList>
            <person name="Lian D.C."/>
            <person name="Zhao X.W."/>
            <person name="Wei L."/>
        </authorList>
    </citation>
    <scope>NUCLEOTIDE SEQUENCE [LARGE SCALE GENOMIC DNA]</scope>
    <source>
        <tissue evidence="2">Nenye</tissue>
    </source>
</reference>
<feature type="region of interest" description="Disordered" evidence="1">
    <location>
        <begin position="7"/>
        <end position="42"/>
    </location>
</feature>
<proteinExistence type="predicted"/>
<evidence type="ECO:0000256" key="1">
    <source>
        <dbReference type="SAM" id="MobiDB-lite"/>
    </source>
</evidence>
<dbReference type="AlphaFoldDB" id="A0ABD3A9G5"/>
<dbReference type="EMBL" id="JBJUIK010000005">
    <property type="protein sequence ID" value="KAL3528193.1"/>
    <property type="molecule type" value="Genomic_DNA"/>
</dbReference>
<protein>
    <submittedName>
        <fullName evidence="2">Uncharacterized protein</fullName>
    </submittedName>
</protein>
<evidence type="ECO:0000313" key="3">
    <source>
        <dbReference type="Proteomes" id="UP001630127"/>
    </source>
</evidence>
<sequence length="145" mass="16727">PRVFAIVNQDKVSTDVPSSDISPTTNQGISPVEETEQEDNKALQNLEKNQEVHIPISNLNNNDFQETIAAEITNLNEKQCLIDSNWKVRWHSYPVKYYCVVSIFLEPDFPNATTDQNLQEWRKISKLITKRLENSDSLSLLRRKP</sequence>
<gene>
    <name evidence="2" type="ORF">ACH5RR_012849</name>
</gene>
<comment type="caution">
    <text evidence="2">The sequence shown here is derived from an EMBL/GenBank/DDBJ whole genome shotgun (WGS) entry which is preliminary data.</text>
</comment>
<organism evidence="2 3">
    <name type="scientific">Cinchona calisaya</name>
    <dbReference type="NCBI Taxonomy" id="153742"/>
    <lineage>
        <taxon>Eukaryota</taxon>
        <taxon>Viridiplantae</taxon>
        <taxon>Streptophyta</taxon>
        <taxon>Embryophyta</taxon>
        <taxon>Tracheophyta</taxon>
        <taxon>Spermatophyta</taxon>
        <taxon>Magnoliopsida</taxon>
        <taxon>eudicotyledons</taxon>
        <taxon>Gunneridae</taxon>
        <taxon>Pentapetalae</taxon>
        <taxon>asterids</taxon>
        <taxon>lamiids</taxon>
        <taxon>Gentianales</taxon>
        <taxon>Rubiaceae</taxon>
        <taxon>Cinchonoideae</taxon>
        <taxon>Cinchoneae</taxon>
        <taxon>Cinchona</taxon>
    </lineage>
</organism>
<accession>A0ABD3A9G5</accession>